<evidence type="ECO:0000313" key="3">
    <source>
        <dbReference type="EMBL" id="KAH3710215.1"/>
    </source>
</evidence>
<protein>
    <recommendedName>
        <fullName evidence="2">Fibrinogen C-terminal domain-containing protein</fullName>
    </recommendedName>
</protein>
<dbReference type="InterPro" id="IPR014716">
    <property type="entry name" value="Fibrinogen_a/b/g_C_1"/>
</dbReference>
<reference evidence="3" key="1">
    <citation type="journal article" date="2019" name="bioRxiv">
        <title>The Genome of the Zebra Mussel, Dreissena polymorpha: A Resource for Invasive Species Research.</title>
        <authorList>
            <person name="McCartney M.A."/>
            <person name="Auch B."/>
            <person name="Kono T."/>
            <person name="Mallez S."/>
            <person name="Zhang Y."/>
            <person name="Obille A."/>
            <person name="Becker A."/>
            <person name="Abrahante J.E."/>
            <person name="Garbe J."/>
            <person name="Badalamenti J.P."/>
            <person name="Herman A."/>
            <person name="Mangelson H."/>
            <person name="Liachko I."/>
            <person name="Sullivan S."/>
            <person name="Sone E.D."/>
            <person name="Koren S."/>
            <person name="Silverstein K.A.T."/>
            <person name="Beckman K.B."/>
            <person name="Gohl D.M."/>
        </authorList>
    </citation>
    <scope>NUCLEOTIDE SEQUENCE</scope>
    <source>
        <strain evidence="3">Duluth1</strain>
        <tissue evidence="3">Whole animal</tissue>
    </source>
</reference>
<reference evidence="3" key="2">
    <citation type="submission" date="2020-11" db="EMBL/GenBank/DDBJ databases">
        <authorList>
            <person name="McCartney M.A."/>
            <person name="Auch B."/>
            <person name="Kono T."/>
            <person name="Mallez S."/>
            <person name="Becker A."/>
            <person name="Gohl D.M."/>
            <person name="Silverstein K.A.T."/>
            <person name="Koren S."/>
            <person name="Bechman K.B."/>
            <person name="Herman A."/>
            <person name="Abrahante J.E."/>
            <person name="Garbe J."/>
        </authorList>
    </citation>
    <scope>NUCLEOTIDE SEQUENCE</scope>
    <source>
        <strain evidence="3">Duluth1</strain>
        <tissue evidence="3">Whole animal</tissue>
    </source>
</reference>
<evidence type="ECO:0000313" key="4">
    <source>
        <dbReference type="Proteomes" id="UP000828390"/>
    </source>
</evidence>
<dbReference type="InterPro" id="IPR036056">
    <property type="entry name" value="Fibrinogen-like_C"/>
</dbReference>
<name>A0A9D3Z406_DREPO</name>
<dbReference type="Gene3D" id="3.90.215.10">
    <property type="entry name" value="Gamma Fibrinogen, chain A, domain 1"/>
    <property type="match status" value="1"/>
</dbReference>
<dbReference type="Pfam" id="PF00147">
    <property type="entry name" value="Fibrinogen_C"/>
    <property type="match status" value="1"/>
</dbReference>
<dbReference type="NCBIfam" id="NF040941">
    <property type="entry name" value="GGGWT_bact"/>
    <property type="match status" value="1"/>
</dbReference>
<dbReference type="SMART" id="SM00186">
    <property type="entry name" value="FBG"/>
    <property type="match status" value="1"/>
</dbReference>
<dbReference type="PANTHER" id="PTHR19143">
    <property type="entry name" value="FIBRINOGEN/TENASCIN/ANGIOPOEITIN"/>
    <property type="match status" value="1"/>
</dbReference>
<dbReference type="AlphaFoldDB" id="A0A9D3Z406"/>
<proteinExistence type="predicted"/>
<dbReference type="GO" id="GO:0005615">
    <property type="term" value="C:extracellular space"/>
    <property type="evidence" value="ECO:0007669"/>
    <property type="project" value="TreeGrafter"/>
</dbReference>
<keyword evidence="4" id="KW-1185">Reference proteome</keyword>
<feature type="chain" id="PRO_5039483757" description="Fibrinogen C-terminal domain-containing protein" evidence="1">
    <location>
        <begin position="20"/>
        <end position="225"/>
    </location>
</feature>
<gene>
    <name evidence="3" type="ORF">DPMN_069686</name>
</gene>
<sequence>MAKIYDFGFLIILGVTVSANKTYNLGQQTTLGPLWTFTDCLDILRQGYTANCVYTIYPSTLWRPFQVYCDQTTAGGGWTVIQRRQDGSDKNSSRPWIDYAYGFGSLRGESWLGNEFIHRLTSTVPNKLRFELQDFENDYRVAQYGRFYVGPESDLYRSKIAFFSGNVTNSLPEHNNQQFSTFDNGPSSTCEHQYKGGFWFCACHSVNINGIYLKGKHDSYADGVN</sequence>
<dbReference type="InterPro" id="IPR002181">
    <property type="entry name" value="Fibrinogen_a/b/g_C_dom"/>
</dbReference>
<dbReference type="PANTHER" id="PTHR19143:SF327">
    <property type="entry name" value="FI21813P1-RELATED"/>
    <property type="match status" value="1"/>
</dbReference>
<dbReference type="CDD" id="cd00087">
    <property type="entry name" value="FReD"/>
    <property type="match status" value="1"/>
</dbReference>
<accession>A0A9D3Z406</accession>
<evidence type="ECO:0000259" key="2">
    <source>
        <dbReference type="PROSITE" id="PS51406"/>
    </source>
</evidence>
<organism evidence="3 4">
    <name type="scientific">Dreissena polymorpha</name>
    <name type="common">Zebra mussel</name>
    <name type="synonym">Mytilus polymorpha</name>
    <dbReference type="NCBI Taxonomy" id="45954"/>
    <lineage>
        <taxon>Eukaryota</taxon>
        <taxon>Metazoa</taxon>
        <taxon>Spiralia</taxon>
        <taxon>Lophotrochozoa</taxon>
        <taxon>Mollusca</taxon>
        <taxon>Bivalvia</taxon>
        <taxon>Autobranchia</taxon>
        <taxon>Heteroconchia</taxon>
        <taxon>Euheterodonta</taxon>
        <taxon>Imparidentia</taxon>
        <taxon>Neoheterodontei</taxon>
        <taxon>Myida</taxon>
        <taxon>Dreissenoidea</taxon>
        <taxon>Dreissenidae</taxon>
        <taxon>Dreissena</taxon>
    </lineage>
</organism>
<dbReference type="EMBL" id="JAIWYP010000014">
    <property type="protein sequence ID" value="KAH3710215.1"/>
    <property type="molecule type" value="Genomic_DNA"/>
</dbReference>
<dbReference type="InterPro" id="IPR050373">
    <property type="entry name" value="Fibrinogen_C-term_domain"/>
</dbReference>
<dbReference type="SUPFAM" id="SSF56496">
    <property type="entry name" value="Fibrinogen C-terminal domain-like"/>
    <property type="match status" value="1"/>
</dbReference>
<evidence type="ECO:0000256" key="1">
    <source>
        <dbReference type="SAM" id="SignalP"/>
    </source>
</evidence>
<dbReference type="Proteomes" id="UP000828390">
    <property type="component" value="Unassembled WGS sequence"/>
</dbReference>
<comment type="caution">
    <text evidence="3">The sequence shown here is derived from an EMBL/GenBank/DDBJ whole genome shotgun (WGS) entry which is preliminary data.</text>
</comment>
<feature type="signal peptide" evidence="1">
    <location>
        <begin position="1"/>
        <end position="19"/>
    </location>
</feature>
<feature type="domain" description="Fibrinogen C-terminal" evidence="2">
    <location>
        <begin position="31"/>
        <end position="225"/>
    </location>
</feature>
<keyword evidence="1" id="KW-0732">Signal</keyword>
<dbReference type="PROSITE" id="PS51406">
    <property type="entry name" value="FIBRINOGEN_C_2"/>
    <property type="match status" value="1"/>
</dbReference>